<feature type="signal peptide" evidence="1">
    <location>
        <begin position="1"/>
        <end position="18"/>
    </location>
</feature>
<proteinExistence type="predicted"/>
<dbReference type="OrthoDB" id="1154025at2"/>
<organism evidence="2 3">
    <name type="scientific">Bizionia paragorgiae</name>
    <dbReference type="NCBI Taxonomy" id="283786"/>
    <lineage>
        <taxon>Bacteria</taxon>
        <taxon>Pseudomonadati</taxon>
        <taxon>Bacteroidota</taxon>
        <taxon>Flavobacteriia</taxon>
        <taxon>Flavobacteriales</taxon>
        <taxon>Flavobacteriaceae</taxon>
        <taxon>Bizionia</taxon>
    </lineage>
</organism>
<protein>
    <recommendedName>
        <fullName evidence="4">Outer membrane protein beta-barrel family protein</fullName>
    </recommendedName>
</protein>
<dbReference type="Proteomes" id="UP000198846">
    <property type="component" value="Unassembled WGS sequence"/>
</dbReference>
<name>A0A1H3X1Z4_BIZPA</name>
<evidence type="ECO:0000313" key="2">
    <source>
        <dbReference type="EMBL" id="SDZ93419.1"/>
    </source>
</evidence>
<sequence>MKKIFWALLVFVTCHNYAQTTTLPSEYVKAFVSQESLFAEDILIQVMPSSNGIFEFKLLLNSTSKTFKIKPLSFEEFDNKLESALSELLSDNTITLKTQGDKESVKHLVSFVYGQLITELRVDNVKPLIAIVSLRKNIPVLGKENNNEEPRNFGELKDYQADFTFYDGFIEKIMLKGIINDEEVVFRNIYSIGISSVRNVKQLKNVVLYSMYKYNIKGEEDYYRVKLGDVINYEEIIDVNSNDISPATQLVRLSPDNDHANLYKDETTKLFEAQVYSDLLAMFDEGNPNGKIQTEIKKRFNLNTRRHDMWSKVKWAFPGYGIAQYFDVFFEFSKIEQSNKFLKPQNFIDDEVSSSIVSPFFTLISMHQHRIFAIGGNLNILTFENPNTKMNLTIDAGFLFGRSGIKHYGETTTVQELKDIENINYIERYLNNMEVPIEAKIVLLPEKRLNFTIANKLSWFDIFDDNVKLVSLDKTNTVPKNRWLNTVSVGMNLNLSQTGRLFVRYKMTSEFDNINMNYSRLQFGYSFYLLQQNNVKKATEKFAN</sequence>
<keyword evidence="3" id="KW-1185">Reference proteome</keyword>
<reference evidence="3" key="1">
    <citation type="submission" date="2016-10" db="EMBL/GenBank/DDBJ databases">
        <authorList>
            <person name="Varghese N."/>
            <person name="Submissions S."/>
        </authorList>
    </citation>
    <scope>NUCLEOTIDE SEQUENCE [LARGE SCALE GENOMIC DNA]</scope>
    <source>
        <strain evidence="3">DSM 23842</strain>
    </source>
</reference>
<evidence type="ECO:0008006" key="4">
    <source>
        <dbReference type="Google" id="ProtNLM"/>
    </source>
</evidence>
<dbReference type="EMBL" id="FNQK01000004">
    <property type="protein sequence ID" value="SDZ93419.1"/>
    <property type="molecule type" value="Genomic_DNA"/>
</dbReference>
<dbReference type="AlphaFoldDB" id="A0A1H3X1Z4"/>
<accession>A0A1H3X1Z4</accession>
<keyword evidence="1" id="KW-0732">Signal</keyword>
<evidence type="ECO:0000256" key="1">
    <source>
        <dbReference type="SAM" id="SignalP"/>
    </source>
</evidence>
<feature type="chain" id="PRO_5011604401" description="Outer membrane protein beta-barrel family protein" evidence="1">
    <location>
        <begin position="19"/>
        <end position="544"/>
    </location>
</feature>
<evidence type="ECO:0000313" key="3">
    <source>
        <dbReference type="Proteomes" id="UP000198846"/>
    </source>
</evidence>
<dbReference type="STRING" id="283786.SAMN04487990_104112"/>
<gene>
    <name evidence="2" type="ORF">SAMN04487990_104112</name>
</gene>
<dbReference type="RefSeq" id="WP_092132738.1">
    <property type="nucleotide sequence ID" value="NZ_FNQK01000004.1"/>
</dbReference>